<protein>
    <submittedName>
        <fullName evidence="2">8045_t:CDS:1</fullName>
    </submittedName>
</protein>
<sequence>SIIYKELLTYNQSSESAVLNPLENNFSSMQITPEYENRSEDSQETITEDNTSKVPVKIVRETDERAGFK</sequence>
<comment type="caution">
    <text evidence="2">The sequence shown here is derived from an EMBL/GenBank/DDBJ whole genome shotgun (WGS) entry which is preliminary data.</text>
</comment>
<evidence type="ECO:0000313" key="2">
    <source>
        <dbReference type="EMBL" id="CAG8608465.1"/>
    </source>
</evidence>
<organism evidence="2 3">
    <name type="scientific">Dentiscutata erythropus</name>
    <dbReference type="NCBI Taxonomy" id="1348616"/>
    <lineage>
        <taxon>Eukaryota</taxon>
        <taxon>Fungi</taxon>
        <taxon>Fungi incertae sedis</taxon>
        <taxon>Mucoromycota</taxon>
        <taxon>Glomeromycotina</taxon>
        <taxon>Glomeromycetes</taxon>
        <taxon>Diversisporales</taxon>
        <taxon>Gigasporaceae</taxon>
        <taxon>Dentiscutata</taxon>
    </lineage>
</organism>
<name>A0A9N9CLW3_9GLOM</name>
<feature type="compositionally biased region" description="Basic and acidic residues" evidence="1">
    <location>
        <begin position="58"/>
        <end position="69"/>
    </location>
</feature>
<accession>A0A9N9CLW3</accession>
<keyword evidence="3" id="KW-1185">Reference proteome</keyword>
<proteinExistence type="predicted"/>
<dbReference type="AlphaFoldDB" id="A0A9N9CLW3"/>
<evidence type="ECO:0000256" key="1">
    <source>
        <dbReference type="SAM" id="MobiDB-lite"/>
    </source>
</evidence>
<evidence type="ECO:0000313" key="3">
    <source>
        <dbReference type="Proteomes" id="UP000789405"/>
    </source>
</evidence>
<gene>
    <name evidence="2" type="ORF">DERYTH_LOCUS8009</name>
</gene>
<dbReference type="OrthoDB" id="415230at2759"/>
<feature type="non-terminal residue" evidence="2">
    <location>
        <position position="1"/>
    </location>
</feature>
<dbReference type="EMBL" id="CAJVPY010004038">
    <property type="protein sequence ID" value="CAG8608465.1"/>
    <property type="molecule type" value="Genomic_DNA"/>
</dbReference>
<reference evidence="2" key="1">
    <citation type="submission" date="2021-06" db="EMBL/GenBank/DDBJ databases">
        <authorList>
            <person name="Kallberg Y."/>
            <person name="Tangrot J."/>
            <person name="Rosling A."/>
        </authorList>
    </citation>
    <scope>NUCLEOTIDE SEQUENCE</scope>
    <source>
        <strain evidence="2">MA453B</strain>
    </source>
</reference>
<dbReference type="Proteomes" id="UP000789405">
    <property type="component" value="Unassembled WGS sequence"/>
</dbReference>
<feature type="region of interest" description="Disordered" evidence="1">
    <location>
        <begin position="34"/>
        <end position="69"/>
    </location>
</feature>